<comment type="caution">
    <text evidence="1">The sequence shown here is derived from an EMBL/GenBank/DDBJ whole genome shotgun (WGS) entry which is preliminary data.</text>
</comment>
<dbReference type="InterPro" id="IPR016181">
    <property type="entry name" value="Acyl_CoA_acyltransferase"/>
</dbReference>
<dbReference type="Gene3D" id="3.40.630.30">
    <property type="match status" value="1"/>
</dbReference>
<sequence length="233" mass="26690">MGVVLLPALIPDIEKVYDVYFAAFKNEPMAEIMLGVLFPGGITPEFRKEHTKATLDWWHKSDSQYTGKVVDLETGEIIGMLLADIFLKERSDEERQWMGIPWLEGPERERAEAITRPLWEMREKLFGGRKYIYVHVIGITPSFQGLKAGAAMIDWGIKVAEAADLPIYVEASPSTWVLYTRYGFERIEEKVIHSKELTQTEEDIDVPLMVRMPPCAKGMGFEEWRAKGYPAFE</sequence>
<dbReference type="SUPFAM" id="SSF55729">
    <property type="entry name" value="Acyl-CoA N-acyltransferases (Nat)"/>
    <property type="match status" value="1"/>
</dbReference>
<dbReference type="Proteomes" id="UP000077002">
    <property type="component" value="Unassembled WGS sequence"/>
</dbReference>
<accession>A0A177ET54</accession>
<dbReference type="InterPro" id="IPR052523">
    <property type="entry name" value="Trichothecene_AcTrans"/>
</dbReference>
<reference evidence="1 2" key="1">
    <citation type="submission" date="2016-03" db="EMBL/GenBank/DDBJ databases">
        <title>Draft genome sequence of the Fonsecaea monophora CBS 269.37.</title>
        <authorList>
            <person name="Bombassaro A."/>
            <person name="Vinicius W.A."/>
            <person name="De Hoog S."/>
            <person name="Sun J."/>
            <person name="Souza E.M."/>
            <person name="Raittz R.T."/>
            <person name="Costa F."/>
            <person name="Leao A.C."/>
            <person name="Tadra-Sfeir M.Z."/>
            <person name="Baura V."/>
            <person name="Balsanelli E."/>
            <person name="Pedrosa F.O."/>
            <person name="Moreno L.F."/>
            <person name="Steffens M.B."/>
            <person name="Xi L."/>
            <person name="Bocca A.L."/>
            <person name="Felipe M.S."/>
            <person name="Teixeira M."/>
            <person name="Telles Filho F.Q."/>
            <person name="Azevedo C.M."/>
            <person name="Gomes R."/>
            <person name="Vicente V.A."/>
        </authorList>
    </citation>
    <scope>NUCLEOTIDE SEQUENCE [LARGE SCALE GENOMIC DNA]</scope>
    <source>
        <strain evidence="1 2">CBS 269.37</strain>
    </source>
</reference>
<evidence type="ECO:0000313" key="2">
    <source>
        <dbReference type="Proteomes" id="UP000077002"/>
    </source>
</evidence>
<dbReference type="GeneID" id="34605807"/>
<dbReference type="PANTHER" id="PTHR42791">
    <property type="entry name" value="GNAT FAMILY ACETYLTRANSFERASE"/>
    <property type="match status" value="1"/>
</dbReference>
<dbReference type="OrthoDB" id="2744543at2759"/>
<name>A0A177ET54_9EURO</name>
<organism evidence="1 2">
    <name type="scientific">Fonsecaea monophora</name>
    <dbReference type="NCBI Taxonomy" id="254056"/>
    <lineage>
        <taxon>Eukaryota</taxon>
        <taxon>Fungi</taxon>
        <taxon>Dikarya</taxon>
        <taxon>Ascomycota</taxon>
        <taxon>Pezizomycotina</taxon>
        <taxon>Eurotiomycetes</taxon>
        <taxon>Chaetothyriomycetidae</taxon>
        <taxon>Chaetothyriales</taxon>
        <taxon>Herpotrichiellaceae</taxon>
        <taxon>Fonsecaea</taxon>
    </lineage>
</organism>
<evidence type="ECO:0000313" key="1">
    <source>
        <dbReference type="EMBL" id="OAG35128.1"/>
    </source>
</evidence>
<proteinExistence type="predicted"/>
<dbReference type="PANTHER" id="PTHR42791:SF17">
    <property type="entry name" value="ACETYLTRANSFERASE, GNAT FAMILY FAMILY (AFU_ORTHOLOGUE AFUA_8G05690)"/>
    <property type="match status" value="1"/>
</dbReference>
<gene>
    <name evidence="1" type="ORF">AYO21_10695</name>
</gene>
<keyword evidence="2" id="KW-1185">Reference proteome</keyword>
<dbReference type="AlphaFoldDB" id="A0A177ET54"/>
<protein>
    <submittedName>
        <fullName evidence="1">Uncharacterized protein</fullName>
    </submittedName>
</protein>
<dbReference type="RefSeq" id="XP_022507080.1">
    <property type="nucleotide sequence ID" value="XM_022660605.1"/>
</dbReference>
<dbReference type="EMBL" id="LVKK01000128">
    <property type="protein sequence ID" value="OAG35128.1"/>
    <property type="molecule type" value="Genomic_DNA"/>
</dbReference>